<accession>A0A4Y2IE40</accession>
<gene>
    <name evidence="1" type="ORF">AVEN_1412_1</name>
</gene>
<dbReference type="Proteomes" id="UP000499080">
    <property type="component" value="Unassembled WGS sequence"/>
</dbReference>
<dbReference type="AlphaFoldDB" id="A0A4Y2IE40"/>
<evidence type="ECO:0000313" key="2">
    <source>
        <dbReference type="Proteomes" id="UP000499080"/>
    </source>
</evidence>
<reference evidence="1 2" key="1">
    <citation type="journal article" date="2019" name="Sci. Rep.">
        <title>Orb-weaving spider Araneus ventricosus genome elucidates the spidroin gene catalogue.</title>
        <authorList>
            <person name="Kono N."/>
            <person name="Nakamura H."/>
            <person name="Ohtoshi R."/>
            <person name="Moran D.A.P."/>
            <person name="Shinohara A."/>
            <person name="Yoshida Y."/>
            <person name="Fujiwara M."/>
            <person name="Mori M."/>
            <person name="Tomita M."/>
            <person name="Arakawa K."/>
        </authorList>
    </citation>
    <scope>NUCLEOTIDE SEQUENCE [LARGE SCALE GENOMIC DNA]</scope>
</reference>
<keyword evidence="2" id="KW-1185">Reference proteome</keyword>
<comment type="caution">
    <text evidence="1">The sequence shown here is derived from an EMBL/GenBank/DDBJ whole genome shotgun (WGS) entry which is preliminary data.</text>
</comment>
<name>A0A4Y2IE40_ARAVE</name>
<dbReference type="EMBL" id="BGPR01106326">
    <property type="protein sequence ID" value="GBM76007.1"/>
    <property type="molecule type" value="Genomic_DNA"/>
</dbReference>
<proteinExistence type="predicted"/>
<protein>
    <submittedName>
        <fullName evidence="1">Uncharacterized protein</fullName>
    </submittedName>
</protein>
<evidence type="ECO:0000313" key="1">
    <source>
        <dbReference type="EMBL" id="GBM76007.1"/>
    </source>
</evidence>
<sequence>MDETTAGTPSSNFHTTLVERDIFPTTHLVCTRPTCAVDLQRNLISNLTSLHGREAELLPLDRLDSGREVLTLVWRRSLMSERFA</sequence>
<organism evidence="1 2">
    <name type="scientific">Araneus ventricosus</name>
    <name type="common">Orbweaver spider</name>
    <name type="synonym">Epeira ventricosa</name>
    <dbReference type="NCBI Taxonomy" id="182803"/>
    <lineage>
        <taxon>Eukaryota</taxon>
        <taxon>Metazoa</taxon>
        <taxon>Ecdysozoa</taxon>
        <taxon>Arthropoda</taxon>
        <taxon>Chelicerata</taxon>
        <taxon>Arachnida</taxon>
        <taxon>Araneae</taxon>
        <taxon>Araneomorphae</taxon>
        <taxon>Entelegynae</taxon>
        <taxon>Araneoidea</taxon>
        <taxon>Araneidae</taxon>
        <taxon>Araneus</taxon>
    </lineage>
</organism>